<name>A0A0S4J3R1_BODSA</name>
<dbReference type="Proteomes" id="UP000051952">
    <property type="component" value="Unassembled WGS sequence"/>
</dbReference>
<evidence type="ECO:0000313" key="3">
    <source>
        <dbReference type="Proteomes" id="UP000051952"/>
    </source>
</evidence>
<evidence type="ECO:0000256" key="1">
    <source>
        <dbReference type="SAM" id="Coils"/>
    </source>
</evidence>
<gene>
    <name evidence="2" type="ORF">BSAL_82115</name>
</gene>
<organism evidence="2 3">
    <name type="scientific">Bodo saltans</name>
    <name type="common">Flagellated protozoan</name>
    <dbReference type="NCBI Taxonomy" id="75058"/>
    <lineage>
        <taxon>Eukaryota</taxon>
        <taxon>Discoba</taxon>
        <taxon>Euglenozoa</taxon>
        <taxon>Kinetoplastea</taxon>
        <taxon>Metakinetoplastina</taxon>
        <taxon>Eubodonida</taxon>
        <taxon>Bodonidae</taxon>
        <taxon>Bodo</taxon>
    </lineage>
</organism>
<sequence length="1290" mass="149544">MSQFSFHFTCIQTEMEDISALEERCMRIVAAADAQAKESRRELEQEVQRLRAELTEKEETYQIHMEQVNANMRLHYRNLQEMTNQFVVAHRESSDLIQATAVEREEIETRALTHLKLTMHQFARYWAWKRSKEQRASIFSFAKHFTRSSKALIAKLKVSPLKEIQQAVRGGYTSIVEDSTNEIHESVFDDMEEYLRDEVHRESPSVVDMSKLVEDLIENSGHVGRAAAAIMLPHTENRTTTASGSAHAVVLYLLGAADVLDRFGDKISGCVVEFVDAIEHTRKAFLLHEERELLRQHAQSTVGVANVEVSALPVQLLLTEKITAAAHDRMTTITNLLNHQFRSTNSALSESIRTVRQELWDAVVPSLVNGLFMNETQFRSQLINSATRETHHTSRESAPAPPVVVSALYRAATSSSGLVDKIMIHVHEEQQKTLRRVHTEMALQMDKVVKTANTQRNIVVEQHTAEMRIDDIRADIRHQQFMRSLTIERETKLAAKLERETSDHRAEIERLRIVLDKLQQENDSIKQRCAMAEAETTLLREVAAHRQRSSGTLTVVQEETKMVNYAVNQGTFGETWQESLLRLRERILSELSSDNARFLAKLRSFLKRKEVDHAQIEELYEARLHATVSKLNEEHESQTQWLRKRCEMEIATLIDNQATIVTSMQDEWAREKQKIQQRYEDSYLARVDEMNHCYAQRLRQSANREKEWEDRLAIAQRRLREQFRARENELERKFSERQSEMRQIFEDDSLRVKEQFALRHKERTVCLAPQRARSHLQATARFDSDLNERSQVMQKKFEVLSTRLQEDVLRFVGEKQSFFDAFRANELELMASFMHKKESMTAAKYENILETQRIRDAEEVQAIRTDHDSAIQAERRIHEASSMQISAEVEKRLAKKSMTADHTFQTAQQIQLKNDDAFWNRCRQYLVQGEEALVNRQANVEIEMTRRYQTLVDQCQTYLSHDISNARENLNREISMRYDAIHESCKPLQRSATQMQYDLWEEHHRRSFITGQEAAEWAYICSMCEESLAFRKRRAFFNELHESNVGLSFSQVSVEDVRSLREKFDQRLAEEHSYVANLTRDTMSTLEVGLEASHSAAVHFQEAQQQQLSDVCRLLQQKHEAFNYQRTKLIQDKCSSMLEVFSLPLQHVSFSPQPPHATEHEVPQSNYEFVQAAAEHAKQWETKINGIEITARKRQREAFNTMHEEYIATTTTLMAKLELSHANVEELKRLSEASNARSEAQQLELSKALSLAGIANVPPSTTTTTHQIDIARQLAASRETFYTSDFQNHP</sequence>
<feature type="coiled-coil region" evidence="1">
    <location>
        <begin position="29"/>
        <end position="85"/>
    </location>
</feature>
<keyword evidence="3" id="KW-1185">Reference proteome</keyword>
<accession>A0A0S4J3R1</accession>
<evidence type="ECO:0000313" key="2">
    <source>
        <dbReference type="EMBL" id="CUG61072.1"/>
    </source>
</evidence>
<dbReference type="EMBL" id="CYKH01000900">
    <property type="protein sequence ID" value="CUG61072.1"/>
    <property type="molecule type" value="Genomic_DNA"/>
</dbReference>
<protein>
    <submittedName>
        <fullName evidence="2">Uncharacterized protein</fullName>
    </submittedName>
</protein>
<reference evidence="3" key="1">
    <citation type="submission" date="2015-09" db="EMBL/GenBank/DDBJ databases">
        <authorList>
            <consortium name="Pathogen Informatics"/>
        </authorList>
    </citation>
    <scope>NUCLEOTIDE SEQUENCE [LARGE SCALE GENOMIC DNA]</scope>
    <source>
        <strain evidence="3">Lake Konstanz</strain>
    </source>
</reference>
<dbReference type="VEuPathDB" id="TriTrypDB:BSAL_82115"/>
<proteinExistence type="predicted"/>
<keyword evidence="1" id="KW-0175">Coiled coil</keyword>
<feature type="coiled-coil region" evidence="1">
    <location>
        <begin position="487"/>
        <end position="535"/>
    </location>
</feature>